<comment type="cofactor">
    <cofactor evidence="1">
        <name>FAD</name>
        <dbReference type="ChEBI" id="CHEBI:57692"/>
    </cofactor>
</comment>
<protein>
    <submittedName>
        <fullName evidence="6">FAD-binding protein</fullName>
    </submittedName>
</protein>
<dbReference type="InterPro" id="IPR006094">
    <property type="entry name" value="Oxid_FAD_bind_N"/>
</dbReference>
<dbReference type="Proteomes" id="UP000269438">
    <property type="component" value="Unassembled WGS sequence"/>
</dbReference>
<dbReference type="PANTHER" id="PTHR42934">
    <property type="entry name" value="GLYCOLATE OXIDASE SUBUNIT GLCD"/>
    <property type="match status" value="1"/>
</dbReference>
<dbReference type="SUPFAM" id="SSF55103">
    <property type="entry name" value="FAD-linked oxidases, C-terminal domain"/>
    <property type="match status" value="1"/>
</dbReference>
<evidence type="ECO:0000256" key="4">
    <source>
        <dbReference type="ARBA" id="ARBA00023002"/>
    </source>
</evidence>
<keyword evidence="7" id="KW-1185">Reference proteome</keyword>
<gene>
    <name evidence="6" type="ORF">D9V34_02865</name>
</gene>
<dbReference type="AlphaFoldDB" id="A0A3L7ATH1"/>
<keyword evidence="2" id="KW-0285">Flavoprotein</keyword>
<dbReference type="InterPro" id="IPR051914">
    <property type="entry name" value="FAD-linked_OxidoTrans_Type4"/>
</dbReference>
<dbReference type="SUPFAM" id="SSF56176">
    <property type="entry name" value="FAD-binding/transporter-associated domain-like"/>
    <property type="match status" value="1"/>
</dbReference>
<dbReference type="InterPro" id="IPR004113">
    <property type="entry name" value="FAD-bd_oxidored_4_C"/>
</dbReference>
<dbReference type="FunFam" id="1.10.45.10:FF:000001">
    <property type="entry name" value="D-lactate dehydrogenase mitochondrial"/>
    <property type="match status" value="1"/>
</dbReference>
<evidence type="ECO:0000256" key="3">
    <source>
        <dbReference type="ARBA" id="ARBA00022827"/>
    </source>
</evidence>
<reference evidence="6 7" key="1">
    <citation type="submission" date="2018-10" db="EMBL/GenBank/DDBJ databases">
        <authorList>
            <person name="Li J."/>
        </authorList>
    </citation>
    <scope>NUCLEOTIDE SEQUENCE [LARGE SCALE GENOMIC DNA]</scope>
    <source>
        <strain evidence="6 7">JCM 11654</strain>
    </source>
</reference>
<dbReference type="InterPro" id="IPR036318">
    <property type="entry name" value="FAD-bd_PCMH-like_sf"/>
</dbReference>
<dbReference type="GO" id="GO:0071949">
    <property type="term" value="F:FAD binding"/>
    <property type="evidence" value="ECO:0007669"/>
    <property type="project" value="InterPro"/>
</dbReference>
<dbReference type="Pfam" id="PF01565">
    <property type="entry name" value="FAD_binding_4"/>
    <property type="match status" value="1"/>
</dbReference>
<dbReference type="Gene3D" id="1.10.45.10">
    <property type="entry name" value="Vanillyl-alcohol Oxidase, Chain A, domain 4"/>
    <property type="match status" value="1"/>
</dbReference>
<dbReference type="InterPro" id="IPR016171">
    <property type="entry name" value="Vanillyl_alc_oxidase_C-sub2"/>
</dbReference>
<dbReference type="InterPro" id="IPR016169">
    <property type="entry name" value="FAD-bd_PCMH_sub2"/>
</dbReference>
<dbReference type="OrthoDB" id="9811557at2"/>
<keyword evidence="3" id="KW-0274">FAD</keyword>
<organism evidence="6 7">
    <name type="scientific">Mycetocola lacteus</name>
    <dbReference type="NCBI Taxonomy" id="76637"/>
    <lineage>
        <taxon>Bacteria</taxon>
        <taxon>Bacillati</taxon>
        <taxon>Actinomycetota</taxon>
        <taxon>Actinomycetes</taxon>
        <taxon>Micrococcales</taxon>
        <taxon>Microbacteriaceae</taxon>
        <taxon>Mycetocola</taxon>
    </lineage>
</organism>
<dbReference type="Gene3D" id="3.30.465.10">
    <property type="match status" value="1"/>
</dbReference>
<accession>A0A3L7ATH1</accession>
<dbReference type="InterPro" id="IPR016166">
    <property type="entry name" value="FAD-bd_PCMH"/>
</dbReference>
<evidence type="ECO:0000313" key="6">
    <source>
        <dbReference type="EMBL" id="RLP83767.1"/>
    </source>
</evidence>
<dbReference type="InterPro" id="IPR016164">
    <property type="entry name" value="FAD-linked_Oxase-like_C"/>
</dbReference>
<evidence type="ECO:0000313" key="7">
    <source>
        <dbReference type="Proteomes" id="UP000269438"/>
    </source>
</evidence>
<dbReference type="PANTHER" id="PTHR42934:SF2">
    <property type="entry name" value="GLYCOLATE OXIDASE SUBUNIT GLCD"/>
    <property type="match status" value="1"/>
</dbReference>
<feature type="domain" description="FAD-binding PCMH-type" evidence="5">
    <location>
        <begin position="32"/>
        <end position="211"/>
    </location>
</feature>
<keyword evidence="4" id="KW-0560">Oxidoreductase</keyword>
<proteinExistence type="predicted"/>
<evidence type="ECO:0000259" key="5">
    <source>
        <dbReference type="PROSITE" id="PS51387"/>
    </source>
</evidence>
<name>A0A3L7ATH1_9MICO</name>
<comment type="caution">
    <text evidence="6">The sequence shown here is derived from an EMBL/GenBank/DDBJ whole genome shotgun (WGS) entry which is preliminary data.</text>
</comment>
<evidence type="ECO:0000256" key="1">
    <source>
        <dbReference type="ARBA" id="ARBA00001974"/>
    </source>
</evidence>
<dbReference type="EMBL" id="RCUY01000002">
    <property type="protein sequence ID" value="RLP83767.1"/>
    <property type="molecule type" value="Genomic_DNA"/>
</dbReference>
<dbReference type="Pfam" id="PF02913">
    <property type="entry name" value="FAD-oxidase_C"/>
    <property type="match status" value="1"/>
</dbReference>
<sequence length="451" mass="47228">MLSELRAVLGDRLDTSPDALEIVRSDRSGYVSAGAPLGIVHAESVEDVQATLRWAHAHRVPVVTRGAGTGLAGAATAGPGEIVLSTARMTRIHEINDVDLLAVIEPGIINADLNAVLAEHGLWFAPDPASRAISTVGGNIATNAGGLLCAKYGVTREAVLALDVVLADGSLISMGHRSVKGVTGLDLTALMVGSEGLLGVIVGATVRLRRAVPGPVHTIAAYFPSVRDAAEASVAIGRAGLTPAIMELLDATCLATVHAHLGRPTPPLGQSQLVLRTDGPDAREAAEAALGILRAHGATAELAATEREGEDLLIVRRAMHPALETLGYPLIEDVSVPRSKLAEMFDAIAAVSERFDIPIPTLSHAGDGNLHPNLIVDGPEVPERVWEAAHALFQACLELGGTLSGEHGIGVLKQRWLAEELGETQHELQKRIKLAFDPLNILNPGKVFARS</sequence>
<dbReference type="Gene3D" id="3.30.70.2740">
    <property type="match status" value="1"/>
</dbReference>
<evidence type="ECO:0000256" key="2">
    <source>
        <dbReference type="ARBA" id="ARBA00022630"/>
    </source>
</evidence>
<dbReference type="RefSeq" id="WP_121687427.1">
    <property type="nucleotide sequence ID" value="NZ_RCUY01000002.1"/>
</dbReference>
<dbReference type="GO" id="GO:0016491">
    <property type="term" value="F:oxidoreductase activity"/>
    <property type="evidence" value="ECO:0007669"/>
    <property type="project" value="UniProtKB-KW"/>
</dbReference>
<dbReference type="PROSITE" id="PS51387">
    <property type="entry name" value="FAD_PCMH"/>
    <property type="match status" value="1"/>
</dbReference>